<reference evidence="2" key="1">
    <citation type="journal article" date="2021" name="Proc. Natl. Acad. Sci. U.S.A.">
        <title>A Catalog of Tens of Thousands of Viruses from Human Metagenomes Reveals Hidden Associations with Chronic Diseases.</title>
        <authorList>
            <person name="Tisza M.J."/>
            <person name="Buck C.B."/>
        </authorList>
    </citation>
    <scope>NUCLEOTIDE SEQUENCE</scope>
    <source>
        <strain evidence="2">Ctio73</strain>
    </source>
</reference>
<dbReference type="InterPro" id="IPR054612">
    <property type="entry name" value="Phage_capsid-like_C"/>
</dbReference>
<evidence type="ECO:0000313" key="2">
    <source>
        <dbReference type="EMBL" id="DAD86864.1"/>
    </source>
</evidence>
<proteinExistence type="predicted"/>
<feature type="domain" description="Phage capsid-like C-terminal" evidence="1">
    <location>
        <begin position="11"/>
        <end position="289"/>
    </location>
</feature>
<sequence length="310" mass="33310">MAVFDSGKAKVLMPRQIADGIITRTQTLSTVAKLNGGIPMTFGDVDIITFDNFPRAEFVDEGAEKAPTSGEFGYVTAKPHKAQVTMRFNEEVQWADEDYQLDVLNQLAQKGSEALSRALDLGLYHRVNPLTGAVIDAWTNYLTSTTKNVEIGTTEMDQAIRQAAGLLINDNAAPITPTGLALAPSAVWALGSLQTKNADGSPSGTPRYPQIGLGVNIDNFMGLPAAAGNTVAGKPEATAATNVEGIVGDFVDGIRWGIQRSLPLEIIRFGDPDGQGDLKRRNQIALRLEILYAWYVFPDKFATIKTKAGA</sequence>
<organism evidence="2">
    <name type="scientific">Siphoviridae sp. ctio73</name>
    <dbReference type="NCBI Taxonomy" id="2826435"/>
    <lineage>
        <taxon>Viruses</taxon>
        <taxon>Duplodnaviria</taxon>
        <taxon>Heunggongvirae</taxon>
        <taxon>Uroviricota</taxon>
        <taxon>Caudoviricetes</taxon>
    </lineage>
</organism>
<protein>
    <submittedName>
        <fullName evidence="2">Major capsid protein</fullName>
    </submittedName>
</protein>
<evidence type="ECO:0000259" key="1">
    <source>
        <dbReference type="Pfam" id="PF05065"/>
    </source>
</evidence>
<dbReference type="Pfam" id="PF05065">
    <property type="entry name" value="Phage_capsid"/>
    <property type="match status" value="1"/>
</dbReference>
<name>A0A8S5MXD6_9CAUD</name>
<dbReference type="EMBL" id="BK015009">
    <property type="protein sequence ID" value="DAD86864.1"/>
    <property type="molecule type" value="Genomic_DNA"/>
</dbReference>
<dbReference type="SUPFAM" id="SSF56563">
    <property type="entry name" value="Major capsid protein gp5"/>
    <property type="match status" value="1"/>
</dbReference>
<accession>A0A8S5MXD6</accession>